<reference evidence="1" key="1">
    <citation type="journal article" date="2013" name="BMC Genomics">
        <title>Unscrambling butterfly oogenesis.</title>
        <authorList>
            <person name="Carter J.M."/>
            <person name="Baker S.C."/>
            <person name="Pink R."/>
            <person name="Carter D.R."/>
            <person name="Collins A."/>
            <person name="Tomlin J."/>
            <person name="Gibbs M."/>
            <person name="Breuker C.J."/>
        </authorList>
    </citation>
    <scope>NUCLEOTIDE SEQUENCE</scope>
    <source>
        <tissue evidence="1">Ovary</tissue>
    </source>
</reference>
<organism evidence="1">
    <name type="scientific">Pararge aegeria</name>
    <name type="common">speckled wood butterfly</name>
    <dbReference type="NCBI Taxonomy" id="116150"/>
    <lineage>
        <taxon>Eukaryota</taxon>
        <taxon>Metazoa</taxon>
        <taxon>Ecdysozoa</taxon>
        <taxon>Arthropoda</taxon>
        <taxon>Hexapoda</taxon>
        <taxon>Insecta</taxon>
        <taxon>Pterygota</taxon>
        <taxon>Neoptera</taxon>
        <taxon>Endopterygota</taxon>
        <taxon>Lepidoptera</taxon>
        <taxon>Glossata</taxon>
        <taxon>Ditrysia</taxon>
        <taxon>Papilionoidea</taxon>
        <taxon>Nymphalidae</taxon>
        <taxon>Satyrinae</taxon>
        <taxon>Satyrini</taxon>
        <taxon>Parargina</taxon>
        <taxon>Pararge</taxon>
    </lineage>
</organism>
<name>S4PGQ2_9NEOP</name>
<dbReference type="EMBL" id="GAIX01006110">
    <property type="protein sequence ID" value="JAA86450.1"/>
    <property type="molecule type" value="Transcribed_RNA"/>
</dbReference>
<sequence length="70" mass="8001">MFFFNSKLHTAHIIIMLGLHVRTRSMFSFVPLGKVANSYVVCYKACSSNVYLRRNPEAMLISHGQGMHNK</sequence>
<evidence type="ECO:0000313" key="1">
    <source>
        <dbReference type="EMBL" id="JAA86450.1"/>
    </source>
</evidence>
<dbReference type="AlphaFoldDB" id="S4PGQ2"/>
<proteinExistence type="predicted"/>
<protein>
    <submittedName>
        <fullName evidence="1">Uncharacterized protein</fullName>
    </submittedName>
</protein>
<accession>S4PGQ2</accession>
<reference evidence="1" key="2">
    <citation type="submission" date="2013-05" db="EMBL/GenBank/DDBJ databases">
        <authorList>
            <person name="Carter J.-M."/>
            <person name="Baker S.C."/>
            <person name="Pink R."/>
            <person name="Carter D.R.F."/>
            <person name="Collins A."/>
            <person name="Tomlin J."/>
            <person name="Gibbs M."/>
            <person name="Breuker C.J."/>
        </authorList>
    </citation>
    <scope>NUCLEOTIDE SEQUENCE</scope>
    <source>
        <tissue evidence="1">Ovary</tissue>
    </source>
</reference>